<dbReference type="AlphaFoldDB" id="I3CEK4"/>
<keyword evidence="2" id="KW-1185">Reference proteome</keyword>
<dbReference type="Pfam" id="PF09957">
    <property type="entry name" value="VapB_antitoxin"/>
    <property type="match status" value="1"/>
</dbReference>
<dbReference type="STRING" id="395493.BegalDRAFT_1145"/>
<dbReference type="InterPro" id="IPR019239">
    <property type="entry name" value="VapB_antitoxin"/>
</dbReference>
<protein>
    <submittedName>
        <fullName evidence="1">Transcription regulator of the Arc/MetJ class</fullName>
    </submittedName>
</protein>
<sequence length="68" mass="7840">MNTLLHIDEQLIQQALQLTGLHNPQSVVEMALKELVTRRKTDKLSQAFGQYCWDGDLEMMRNDSHAID</sequence>
<dbReference type="Proteomes" id="UP000005744">
    <property type="component" value="Unassembled WGS sequence"/>
</dbReference>
<gene>
    <name evidence="1" type="ORF">BegalDRAFT_1145</name>
</gene>
<proteinExistence type="predicted"/>
<evidence type="ECO:0000313" key="1">
    <source>
        <dbReference type="EMBL" id="EIJ42047.1"/>
    </source>
</evidence>
<accession>I3CEK4</accession>
<dbReference type="HOGENOM" id="CLU_179376_3_0_6"/>
<dbReference type="EMBL" id="JH600070">
    <property type="protein sequence ID" value="EIJ42047.1"/>
    <property type="molecule type" value="Genomic_DNA"/>
</dbReference>
<name>I3CEK4_9GAMM</name>
<evidence type="ECO:0000313" key="2">
    <source>
        <dbReference type="Proteomes" id="UP000005744"/>
    </source>
</evidence>
<reference evidence="1 2" key="1">
    <citation type="submission" date="2011-11" db="EMBL/GenBank/DDBJ databases">
        <title>Improved High-Quality Draft sequence of Beggiatoa alba B18lD.</title>
        <authorList>
            <consortium name="US DOE Joint Genome Institute"/>
            <person name="Lucas S."/>
            <person name="Han J."/>
            <person name="Lapidus A."/>
            <person name="Cheng J.-F."/>
            <person name="Goodwin L."/>
            <person name="Pitluck S."/>
            <person name="Peters L."/>
            <person name="Mikhailova N."/>
            <person name="Held B."/>
            <person name="Detter J.C."/>
            <person name="Han C."/>
            <person name="Tapia R."/>
            <person name="Land M."/>
            <person name="Hauser L."/>
            <person name="Kyrpides N."/>
            <person name="Ivanova N."/>
            <person name="Pagani I."/>
            <person name="Samuel K."/>
            <person name="Teske A."/>
            <person name="Mueller J."/>
            <person name="Woyke T."/>
        </authorList>
    </citation>
    <scope>NUCLEOTIDE SEQUENCE [LARGE SCALE GENOMIC DNA]</scope>
    <source>
        <strain evidence="1 2">B18LD</strain>
    </source>
</reference>
<organism evidence="1 2">
    <name type="scientific">Beggiatoa alba B18LD</name>
    <dbReference type="NCBI Taxonomy" id="395493"/>
    <lineage>
        <taxon>Bacteria</taxon>
        <taxon>Pseudomonadati</taxon>
        <taxon>Pseudomonadota</taxon>
        <taxon>Gammaproteobacteria</taxon>
        <taxon>Thiotrichales</taxon>
        <taxon>Thiotrichaceae</taxon>
        <taxon>Beggiatoa</taxon>
    </lineage>
</organism>
<dbReference type="RefSeq" id="WP_002684583.1">
    <property type="nucleotide sequence ID" value="NZ_JH600070.1"/>
</dbReference>